<evidence type="ECO:0000256" key="1">
    <source>
        <dbReference type="SAM" id="MobiDB-lite"/>
    </source>
</evidence>
<reference evidence="3 4" key="1">
    <citation type="journal article" date="2024" name="Nat. Commun.">
        <title>Phylogenomics reveals the evolutionary origins of lichenization in chlorophyte algae.</title>
        <authorList>
            <person name="Puginier C."/>
            <person name="Libourel C."/>
            <person name="Otte J."/>
            <person name="Skaloud P."/>
            <person name="Haon M."/>
            <person name="Grisel S."/>
            <person name="Petersen M."/>
            <person name="Berrin J.G."/>
            <person name="Delaux P.M."/>
            <person name="Dal Grande F."/>
            <person name="Keller J."/>
        </authorList>
    </citation>
    <scope>NUCLEOTIDE SEQUENCE [LARGE SCALE GENOMIC DNA]</scope>
    <source>
        <strain evidence="3 4">SAG 216-7</strain>
    </source>
</reference>
<protein>
    <submittedName>
        <fullName evidence="3">Uncharacterized protein</fullName>
    </submittedName>
</protein>
<gene>
    <name evidence="3" type="ORF">WJX75_004501</name>
</gene>
<evidence type="ECO:0000313" key="4">
    <source>
        <dbReference type="Proteomes" id="UP001491310"/>
    </source>
</evidence>
<keyword evidence="2" id="KW-0472">Membrane</keyword>
<organism evidence="3 4">
    <name type="scientific">Coccomyxa subellipsoidea</name>
    <dbReference type="NCBI Taxonomy" id="248742"/>
    <lineage>
        <taxon>Eukaryota</taxon>
        <taxon>Viridiplantae</taxon>
        <taxon>Chlorophyta</taxon>
        <taxon>core chlorophytes</taxon>
        <taxon>Trebouxiophyceae</taxon>
        <taxon>Trebouxiophyceae incertae sedis</taxon>
        <taxon>Coccomyxaceae</taxon>
        <taxon>Coccomyxa</taxon>
    </lineage>
</organism>
<accession>A0ABR2YZS6</accession>
<comment type="caution">
    <text evidence="3">The sequence shown here is derived from an EMBL/GenBank/DDBJ whole genome shotgun (WGS) entry which is preliminary data.</text>
</comment>
<feature type="region of interest" description="Disordered" evidence="1">
    <location>
        <begin position="1"/>
        <end position="35"/>
    </location>
</feature>
<keyword evidence="4" id="KW-1185">Reference proteome</keyword>
<name>A0ABR2YZS6_9CHLO</name>
<keyword evidence="2" id="KW-0812">Transmembrane</keyword>
<dbReference type="Proteomes" id="UP001491310">
    <property type="component" value="Unassembled WGS sequence"/>
</dbReference>
<dbReference type="EMBL" id="JALJOT010000002">
    <property type="protein sequence ID" value="KAK9917454.1"/>
    <property type="molecule type" value="Genomic_DNA"/>
</dbReference>
<evidence type="ECO:0000313" key="3">
    <source>
        <dbReference type="EMBL" id="KAK9917454.1"/>
    </source>
</evidence>
<evidence type="ECO:0000256" key="2">
    <source>
        <dbReference type="SAM" id="Phobius"/>
    </source>
</evidence>
<keyword evidence="2" id="KW-1133">Transmembrane helix</keyword>
<feature type="transmembrane region" description="Helical" evidence="2">
    <location>
        <begin position="42"/>
        <end position="63"/>
    </location>
</feature>
<proteinExistence type="predicted"/>
<sequence length="152" mass="15505">MSACTDSGRSAVVVAKRGANRGDTNLADNSHSKPKSRRMARIGAFMAFICLGALATIEARHLLLNTASYSDNMPMPGTSSSYQATGGTTAASDTLPAIQLPTLSQIKSFFDAFPGPNIFDALAPALAPAPAADMAAAPIGAAMAPSTMATQT</sequence>